<organism evidence="2">
    <name type="scientific">Chryseobacterium sp. B5</name>
    <dbReference type="NCBI Taxonomy" id="2050562"/>
    <lineage>
        <taxon>Bacteria</taxon>
        <taxon>Pseudomonadati</taxon>
        <taxon>Bacteroidota</taxon>
        <taxon>Flavobacteriia</taxon>
        <taxon>Flavobacteriales</taxon>
        <taxon>Weeksellaceae</taxon>
        <taxon>Chryseobacterium group</taxon>
        <taxon>Chryseobacterium</taxon>
    </lineage>
</organism>
<dbReference type="InterPro" id="IPR043502">
    <property type="entry name" value="DNA/RNA_pol_sf"/>
</dbReference>
<comment type="caution">
    <text evidence="2">The sequence shown here is derived from an EMBL/GenBank/DDBJ whole genome shotgun (WGS) entry which is preliminary data.</text>
</comment>
<evidence type="ECO:0000313" key="2">
    <source>
        <dbReference type="EMBL" id="PII36540.1"/>
    </source>
</evidence>
<sequence>MLWVALLLPSGPHTSPLDDQLRGLSMYALQYSPRTAIVENAVVVELEASIRLFGGKRTLRDRIVAEVHALGVEQVAWSSTSLAALACARGGHENGIKGALTTLLDPLPMETLAAVKPHLTTLTQLGCRTLGDIRALPRGGISRRFDKQLLTALDQAYGLRPEAHNWVEAPEVFKARLELMSRVDSAPALLFGARRLLLQMCGWLAARNAGTTSFCLRWVHDAMRARDAGDGGELTVRTAEPMRDVEHLCRLLAEHLAKVELAAPAGDLELEALDVHPLEELSRSLLPDPVQAGESLTLVLERVAARLGAEKVVRPVVVEDHRLEWMAQWQPAPEPLPRKRARSSRFPQPSFILSEPLRLSMRGDKPMYQGVLQLLAGPHRVEGGWWQRLDNGGEEYTGNVARDYWVAQSPHCGVLWVFQQRLAGDQTAWYLHGAFA</sequence>
<dbReference type="PANTHER" id="PTHR35369:SF2">
    <property type="entry name" value="BLR3025 PROTEIN"/>
    <property type="match status" value="1"/>
</dbReference>
<dbReference type="CDD" id="cd03468">
    <property type="entry name" value="PolY_like"/>
    <property type="match status" value="1"/>
</dbReference>
<name>A0A2G7T9G9_9FLAO</name>
<dbReference type="EMBL" id="PEKC01000016">
    <property type="protein sequence ID" value="PII36540.1"/>
    <property type="molecule type" value="Genomic_DNA"/>
</dbReference>
<gene>
    <name evidence="2" type="ORF">CTI11_06785</name>
</gene>
<proteinExistence type="predicted"/>
<reference evidence="2" key="1">
    <citation type="submission" date="2017-10" db="EMBL/GenBank/DDBJ databases">
        <title>Chryseobacterium sp. B5 is a hydrocarbonoclastic and plant growth promoting bacterium.</title>
        <authorList>
            <person name="Thijs S."/>
            <person name="Gkorezis P."/>
            <person name="Van Hamme J."/>
        </authorList>
    </citation>
    <scope>NUCLEOTIDE SEQUENCE</scope>
    <source>
        <strain evidence="2">B5</strain>
    </source>
</reference>
<dbReference type="PANTHER" id="PTHR35369">
    <property type="entry name" value="BLR3025 PROTEIN-RELATED"/>
    <property type="match status" value="1"/>
</dbReference>
<dbReference type="GO" id="GO:0006281">
    <property type="term" value="P:DNA repair"/>
    <property type="evidence" value="ECO:0007669"/>
    <property type="project" value="TreeGrafter"/>
</dbReference>
<protein>
    <submittedName>
        <fullName evidence="2">DNA polymerase</fullName>
    </submittedName>
</protein>
<keyword evidence="1" id="KW-0227">DNA damage</keyword>
<dbReference type="AlphaFoldDB" id="A0A2G7T9G9"/>
<evidence type="ECO:0000256" key="1">
    <source>
        <dbReference type="ARBA" id="ARBA00022763"/>
    </source>
</evidence>
<dbReference type="SUPFAM" id="SSF56672">
    <property type="entry name" value="DNA/RNA polymerases"/>
    <property type="match status" value="1"/>
</dbReference>
<accession>A0A2G7T9G9</accession>
<dbReference type="InterPro" id="IPR050356">
    <property type="entry name" value="SulA_CellDiv_inhibitor"/>
</dbReference>